<gene>
    <name evidence="1" type="ORF">SCALOS_LOCUS9605</name>
</gene>
<organism evidence="1 2">
    <name type="scientific">Scutellospora calospora</name>
    <dbReference type="NCBI Taxonomy" id="85575"/>
    <lineage>
        <taxon>Eukaryota</taxon>
        <taxon>Fungi</taxon>
        <taxon>Fungi incertae sedis</taxon>
        <taxon>Mucoromycota</taxon>
        <taxon>Glomeromycotina</taxon>
        <taxon>Glomeromycetes</taxon>
        <taxon>Diversisporales</taxon>
        <taxon>Gigasporaceae</taxon>
        <taxon>Scutellospora</taxon>
    </lineage>
</organism>
<proteinExistence type="predicted"/>
<dbReference type="Proteomes" id="UP000789860">
    <property type="component" value="Unassembled WGS sequence"/>
</dbReference>
<feature type="non-terminal residue" evidence="1">
    <location>
        <position position="1"/>
    </location>
</feature>
<evidence type="ECO:0000313" key="2">
    <source>
        <dbReference type="Proteomes" id="UP000789860"/>
    </source>
</evidence>
<name>A0ACA9P0L3_9GLOM</name>
<reference evidence="1" key="1">
    <citation type="submission" date="2021-06" db="EMBL/GenBank/DDBJ databases">
        <authorList>
            <person name="Kallberg Y."/>
            <person name="Tangrot J."/>
            <person name="Rosling A."/>
        </authorList>
    </citation>
    <scope>NUCLEOTIDE SEQUENCE</scope>
    <source>
        <strain evidence="1">AU212A</strain>
    </source>
</reference>
<keyword evidence="2" id="KW-1185">Reference proteome</keyword>
<evidence type="ECO:0000313" key="1">
    <source>
        <dbReference type="EMBL" id="CAG8677586.1"/>
    </source>
</evidence>
<accession>A0ACA9P0L3</accession>
<dbReference type="EMBL" id="CAJVPM010030758">
    <property type="protein sequence ID" value="CAG8677586.1"/>
    <property type="molecule type" value="Genomic_DNA"/>
</dbReference>
<comment type="caution">
    <text evidence="1">The sequence shown here is derived from an EMBL/GenBank/DDBJ whole genome shotgun (WGS) entry which is preliminary data.</text>
</comment>
<feature type="non-terminal residue" evidence="1">
    <location>
        <position position="99"/>
    </location>
</feature>
<sequence>SEEIRQYAVSEAIKILEADISNMTKNLISWALRRICEYTELQENVPNRLCDLLTQVNYEIQVQVITTLLKCVSKMKHCPENIIECVAKCYQLSSRDVKQ</sequence>
<protein>
    <submittedName>
        <fullName evidence="1">8555_t:CDS:1</fullName>
    </submittedName>
</protein>